<reference evidence="5" key="1">
    <citation type="submission" date="2022-02" db="EMBL/GenBank/DDBJ databases">
        <title>Fredinandcohnia quinoae sp. nov. isolated from Chenopodium quinoa seeds.</title>
        <authorList>
            <person name="Saati-Santamaria Z."/>
            <person name="Flores-Felix J.D."/>
            <person name="Igual J.M."/>
            <person name="Velazquez E."/>
            <person name="Garcia-Fraile P."/>
            <person name="Martinez-Molina E."/>
        </authorList>
    </citation>
    <scope>NUCLEOTIDE SEQUENCE</scope>
    <source>
        <strain evidence="5">SECRCQ15</strain>
    </source>
</reference>
<evidence type="ECO:0000313" key="5">
    <source>
        <dbReference type="EMBL" id="MCH1626144.1"/>
    </source>
</evidence>
<accession>A0AAW5E3L3</accession>
<dbReference type="PANTHER" id="PTHR10357">
    <property type="entry name" value="ALPHA-AMYLASE FAMILY MEMBER"/>
    <property type="match status" value="1"/>
</dbReference>
<dbReference type="AlphaFoldDB" id="A0AAW5E3L3"/>
<comment type="similarity">
    <text evidence="1">Belongs to the glycosyl hydrolase 13 family.</text>
</comment>
<gene>
    <name evidence="5" type="ORF">MJG50_12460</name>
</gene>
<dbReference type="InterPro" id="IPR013783">
    <property type="entry name" value="Ig-like_fold"/>
</dbReference>
<dbReference type="CDD" id="cd11338">
    <property type="entry name" value="AmyAc_CMD"/>
    <property type="match status" value="1"/>
</dbReference>
<keyword evidence="6" id="KW-1185">Reference proteome</keyword>
<dbReference type="Pfam" id="PF16657">
    <property type="entry name" value="Malt_amylase_C"/>
    <property type="match status" value="1"/>
</dbReference>
<protein>
    <submittedName>
        <fullName evidence="5">Alpha-glycosidase</fullName>
    </submittedName>
</protein>
<dbReference type="SUPFAM" id="SSF51011">
    <property type="entry name" value="Glycosyl hydrolase domain"/>
    <property type="match status" value="1"/>
</dbReference>
<evidence type="ECO:0000313" key="6">
    <source>
        <dbReference type="Proteomes" id="UP001431131"/>
    </source>
</evidence>
<dbReference type="InterPro" id="IPR004185">
    <property type="entry name" value="Glyco_hydro_13_lg-like_dom"/>
</dbReference>
<name>A0AAW5E3L3_9BACI</name>
<dbReference type="Gene3D" id="3.90.400.10">
    <property type="entry name" value="Oligo-1,6-glucosidase, Domain 2"/>
    <property type="match status" value="1"/>
</dbReference>
<sequence>MFKEAIDHRPKNNFAYTYSEDKMHIRLRTKKKDIKSVNLIFGDPYDFVNGKWMYLKSEMKMSGFDELFDYWFIEVTPEFKRLRYGFEISDGLETTYYTEKGFYPEPISEIGYYFCFPFLNKIDIFVAPEWVKDTVWYQIFPERFANGNEDINPPNTLAWGSTNPTPENFFGGDFEGVINHIDHLVELGITGIYFTPIFKAYSNHKYDTIDYMEIDPQFGDKETFKRLVETCHQHGIKVMLDAVFNHSGYYFPQFQDVLENGENSVYKDWFHLREFPIQIEPKPNYDTFAFTPLMPKLNTENQEVKDYLLEVGRYWVREFNIDGWRLDVANEVDHQFWREFRQEVKAINPDVYILGEIWHDSMPWLQGDQFDAVMNYPFTTGAVKYFAEDTIQATEFTNMISKVQHMYPNNVNEVAFNLLDSHDTPRILTVCGGNKEKLKLLYVFQMSFTGSPCIYYGDEVGMTGDHDPGCRKCMVWDKNEQDHELFNHLKKLIRLRKEHQAFKENDIRFIEANDETNHIIYSKAAGNEEFIFILNNSADKLEVSVPVNGKDYTDIWTGKTYTNEATKIHLTLNSYGFSILCVSNHCG</sequence>
<evidence type="ECO:0000256" key="1">
    <source>
        <dbReference type="ARBA" id="ARBA00008061"/>
    </source>
</evidence>
<dbReference type="EMBL" id="JAKTTI010000019">
    <property type="protein sequence ID" value="MCH1626144.1"/>
    <property type="molecule type" value="Genomic_DNA"/>
</dbReference>
<evidence type="ECO:0000256" key="2">
    <source>
        <dbReference type="ARBA" id="ARBA00022801"/>
    </source>
</evidence>
<dbReference type="Gene3D" id="2.60.40.1180">
    <property type="entry name" value="Golgi alpha-mannosidase II"/>
    <property type="match status" value="1"/>
</dbReference>
<dbReference type="SUPFAM" id="SSF51445">
    <property type="entry name" value="(Trans)glycosidases"/>
    <property type="match status" value="1"/>
</dbReference>
<dbReference type="InterPro" id="IPR006047">
    <property type="entry name" value="GH13_cat_dom"/>
</dbReference>
<dbReference type="CDD" id="cd02857">
    <property type="entry name" value="E_set_CDase_PDE_N"/>
    <property type="match status" value="1"/>
</dbReference>
<evidence type="ECO:0000256" key="3">
    <source>
        <dbReference type="ARBA" id="ARBA00023295"/>
    </source>
</evidence>
<dbReference type="InterPro" id="IPR013780">
    <property type="entry name" value="Glyco_hydro_b"/>
</dbReference>
<dbReference type="GO" id="GO:0004553">
    <property type="term" value="F:hydrolase activity, hydrolyzing O-glycosyl compounds"/>
    <property type="evidence" value="ECO:0007669"/>
    <property type="project" value="InterPro"/>
</dbReference>
<feature type="domain" description="Glycosyl hydrolase family 13 catalytic" evidence="4">
    <location>
        <begin position="138"/>
        <end position="496"/>
    </location>
</feature>
<dbReference type="Pfam" id="PF02903">
    <property type="entry name" value="Alpha-amylase_N"/>
    <property type="match status" value="1"/>
</dbReference>
<evidence type="ECO:0000259" key="4">
    <source>
        <dbReference type="SMART" id="SM00642"/>
    </source>
</evidence>
<organism evidence="5 6">
    <name type="scientific">Fredinandcohnia quinoae</name>
    <dbReference type="NCBI Taxonomy" id="2918902"/>
    <lineage>
        <taxon>Bacteria</taxon>
        <taxon>Bacillati</taxon>
        <taxon>Bacillota</taxon>
        <taxon>Bacilli</taxon>
        <taxon>Bacillales</taxon>
        <taxon>Bacillaceae</taxon>
        <taxon>Fredinandcohnia</taxon>
    </lineage>
</organism>
<dbReference type="PANTHER" id="PTHR10357:SF210">
    <property type="entry name" value="MALTODEXTRIN GLUCOSIDASE"/>
    <property type="match status" value="1"/>
</dbReference>
<keyword evidence="2" id="KW-0378">Hydrolase</keyword>
<dbReference type="InterPro" id="IPR017853">
    <property type="entry name" value="GH"/>
</dbReference>
<dbReference type="InterPro" id="IPR045857">
    <property type="entry name" value="O16G_dom_2"/>
</dbReference>
<proteinExistence type="inferred from homology"/>
<comment type="caution">
    <text evidence="5">The sequence shown here is derived from an EMBL/GenBank/DDBJ whole genome shotgun (WGS) entry which is preliminary data.</text>
</comment>
<dbReference type="InterPro" id="IPR032091">
    <property type="entry name" value="Malt_amylase-like_C"/>
</dbReference>
<dbReference type="RefSeq" id="WP_240256064.1">
    <property type="nucleotide sequence ID" value="NZ_JAKTTI010000019.1"/>
</dbReference>
<dbReference type="Pfam" id="PF00128">
    <property type="entry name" value="Alpha-amylase"/>
    <property type="match status" value="1"/>
</dbReference>
<dbReference type="GO" id="GO:0005975">
    <property type="term" value="P:carbohydrate metabolic process"/>
    <property type="evidence" value="ECO:0007669"/>
    <property type="project" value="InterPro"/>
</dbReference>
<dbReference type="SMART" id="SM00642">
    <property type="entry name" value="Aamy"/>
    <property type="match status" value="1"/>
</dbReference>
<keyword evidence="3" id="KW-0326">Glycosidase</keyword>
<dbReference type="Gene3D" id="2.60.40.10">
    <property type="entry name" value="Immunoglobulins"/>
    <property type="match status" value="1"/>
</dbReference>
<dbReference type="Gene3D" id="3.20.20.80">
    <property type="entry name" value="Glycosidases"/>
    <property type="match status" value="1"/>
</dbReference>
<dbReference type="Proteomes" id="UP001431131">
    <property type="component" value="Unassembled WGS sequence"/>
</dbReference>